<dbReference type="HOGENOM" id="CLU_105851_1_1_10"/>
<gene>
    <name evidence="1" type="ORF">ING2E5B_0353</name>
</gene>
<dbReference type="OrthoDB" id="9789813at2"/>
<evidence type="ECO:0000313" key="1">
    <source>
        <dbReference type="EMBL" id="CEA15122.1"/>
    </source>
</evidence>
<evidence type="ECO:0008006" key="3">
    <source>
        <dbReference type="Google" id="ProtNLM"/>
    </source>
</evidence>
<dbReference type="KEGG" id="pbt:ING2E5B_0353"/>
<dbReference type="PANTHER" id="PTHR35145:SF1">
    <property type="entry name" value="CYTOPLASMIC PROTEIN"/>
    <property type="match status" value="1"/>
</dbReference>
<name>A0A098BZM8_9BACT</name>
<dbReference type="Pfam" id="PF04237">
    <property type="entry name" value="YjbR"/>
    <property type="match status" value="1"/>
</dbReference>
<dbReference type="InterPro" id="IPR058532">
    <property type="entry name" value="YjbR/MT2646/Rv2570-like"/>
</dbReference>
<dbReference type="STRING" id="1562970.ING2E5B_0353"/>
<protein>
    <recommendedName>
        <fullName evidence="3">MmcQ-like protein</fullName>
    </recommendedName>
</protein>
<dbReference type="SUPFAM" id="SSF142906">
    <property type="entry name" value="YjbR-like"/>
    <property type="match status" value="1"/>
</dbReference>
<accession>A0A098BZM8</accession>
<dbReference type="InterPro" id="IPR007351">
    <property type="entry name" value="YjbR"/>
</dbReference>
<reference evidence="1 2" key="1">
    <citation type="submission" date="2014-08" db="EMBL/GenBank/DDBJ databases">
        <authorList>
            <person name="Wibberg D."/>
        </authorList>
    </citation>
    <scope>NUCLEOTIDE SEQUENCE [LARGE SCALE GENOMIC DNA]</scope>
    <source>
        <strain evidence="2">ING2-E5B</strain>
    </source>
</reference>
<dbReference type="EMBL" id="LN515532">
    <property type="protein sequence ID" value="CEA15122.1"/>
    <property type="molecule type" value="Genomic_DNA"/>
</dbReference>
<keyword evidence="2" id="KW-1185">Reference proteome</keyword>
<dbReference type="AlphaFoldDB" id="A0A098BZM8"/>
<dbReference type="InterPro" id="IPR038056">
    <property type="entry name" value="YjbR-like_sf"/>
</dbReference>
<dbReference type="PATRIC" id="fig|1562970.3.peg.350"/>
<organism evidence="1 2">
    <name type="scientific">Fermentimonas caenicola</name>
    <dbReference type="NCBI Taxonomy" id="1562970"/>
    <lineage>
        <taxon>Bacteria</taxon>
        <taxon>Pseudomonadati</taxon>
        <taxon>Bacteroidota</taxon>
        <taxon>Bacteroidia</taxon>
        <taxon>Bacteroidales</taxon>
        <taxon>Dysgonomonadaceae</taxon>
        <taxon>Fermentimonas</taxon>
    </lineage>
</organism>
<dbReference type="Proteomes" id="UP000032417">
    <property type="component" value="Chromosome 1"/>
</dbReference>
<sequence>MDIEELFDYCMSIPGAEATTPFDDVTIVMKVMGKMFALIPTDNERFSITLKCDPEKAILLRESYECVESAYHMNKTYWNTIFLDGDLPDSEIKVCIDNSVEEVIKKLPKKLQREYYGTFK</sequence>
<dbReference type="Gene3D" id="3.90.1150.30">
    <property type="match status" value="1"/>
</dbReference>
<proteinExistence type="predicted"/>
<dbReference type="PANTHER" id="PTHR35145">
    <property type="entry name" value="CYTOPLASMIC PROTEIN-RELATED"/>
    <property type="match status" value="1"/>
</dbReference>
<evidence type="ECO:0000313" key="2">
    <source>
        <dbReference type="Proteomes" id="UP000032417"/>
    </source>
</evidence>